<evidence type="ECO:0000256" key="8">
    <source>
        <dbReference type="ARBA" id="ARBA00023180"/>
    </source>
</evidence>
<dbReference type="RefSeq" id="WP_094036979.1">
    <property type="nucleotide sequence ID" value="NZ_CP022540.1"/>
</dbReference>
<dbReference type="EMBL" id="CP022540">
    <property type="protein sequence ID" value="ASP20124.1"/>
    <property type="molecule type" value="Genomic_DNA"/>
</dbReference>
<keyword evidence="8" id="KW-0325">Glycoprotein</keyword>
<keyword evidence="6 10" id="KW-0472">Membrane</keyword>
<evidence type="ECO:0000256" key="3">
    <source>
        <dbReference type="ARBA" id="ARBA00022692"/>
    </source>
</evidence>
<evidence type="ECO:0000256" key="11">
    <source>
        <dbReference type="SAM" id="SignalP"/>
    </source>
</evidence>
<evidence type="ECO:0000259" key="13">
    <source>
        <dbReference type="SMART" id="SM00079"/>
    </source>
</evidence>
<keyword evidence="4 10" id="KW-1133">Transmembrane helix</keyword>
<keyword evidence="15" id="KW-1185">Reference proteome</keyword>
<evidence type="ECO:0000256" key="9">
    <source>
        <dbReference type="ARBA" id="ARBA00023303"/>
    </source>
</evidence>
<keyword evidence="2" id="KW-0813">Transport</keyword>
<feature type="domain" description="Ionotropic glutamate receptor C-terminal" evidence="13">
    <location>
        <begin position="25"/>
        <end position="348"/>
    </location>
</feature>
<feature type="transmembrane region" description="Helical" evidence="10">
    <location>
        <begin position="196"/>
        <end position="218"/>
    </location>
</feature>
<evidence type="ECO:0000313" key="15">
    <source>
        <dbReference type="Proteomes" id="UP000203589"/>
    </source>
</evidence>
<comment type="subcellular location">
    <subcellularLocation>
        <location evidence="1">Membrane</location>
        <topology evidence="1">Multi-pass membrane protein</topology>
    </subcellularLocation>
</comment>
<dbReference type="GO" id="GO:0016020">
    <property type="term" value="C:membrane"/>
    <property type="evidence" value="ECO:0007669"/>
    <property type="project" value="UniProtKB-SubCell"/>
</dbReference>
<evidence type="ECO:0000256" key="7">
    <source>
        <dbReference type="ARBA" id="ARBA00023170"/>
    </source>
</evidence>
<evidence type="ECO:0000256" key="10">
    <source>
        <dbReference type="SAM" id="Phobius"/>
    </source>
</evidence>
<feature type="signal peptide" evidence="11">
    <location>
        <begin position="1"/>
        <end position="23"/>
    </location>
</feature>
<dbReference type="OrthoDB" id="9768183at2"/>
<dbReference type="Gene3D" id="1.10.287.70">
    <property type="match status" value="1"/>
</dbReference>
<proteinExistence type="predicted"/>
<keyword evidence="7" id="KW-0675">Receptor</keyword>
<dbReference type="SUPFAM" id="SSF53850">
    <property type="entry name" value="Periplasmic binding protein-like II"/>
    <property type="match status" value="1"/>
</dbReference>
<dbReference type="KEGG" id="aht:ANTHELSMS3_01425"/>
<feature type="domain" description="Solute-binding protein family 3/N-terminal" evidence="12">
    <location>
        <begin position="25"/>
        <end position="349"/>
    </location>
</feature>
<evidence type="ECO:0000256" key="2">
    <source>
        <dbReference type="ARBA" id="ARBA00022448"/>
    </source>
</evidence>
<dbReference type="InterPro" id="IPR001638">
    <property type="entry name" value="Solute-binding_3/MltF_N"/>
</dbReference>
<keyword evidence="5" id="KW-0406">Ion transport</keyword>
<gene>
    <name evidence="14" type="ORF">ANTHELSMS3_01425</name>
</gene>
<name>A0A222E1N5_9RHOB</name>
<keyword evidence="11" id="KW-0732">Signal</keyword>
<dbReference type="Gene3D" id="3.40.190.10">
    <property type="entry name" value="Periplasmic binding protein-like II"/>
    <property type="match status" value="3"/>
</dbReference>
<accession>A0A222E1N5</accession>
<dbReference type="PANTHER" id="PTHR18966">
    <property type="entry name" value="IONOTROPIC GLUTAMATE RECEPTOR"/>
    <property type="match status" value="1"/>
</dbReference>
<protein>
    <submittedName>
        <fullName evidence="14">Amino acid ABC transporter substrate-binding protein</fullName>
    </submittedName>
</protein>
<dbReference type="Pfam" id="PF00497">
    <property type="entry name" value="SBP_bac_3"/>
    <property type="match status" value="1"/>
</dbReference>
<dbReference type="InterPro" id="IPR001320">
    <property type="entry name" value="Iontro_rcpt_C"/>
</dbReference>
<dbReference type="SMART" id="SM00062">
    <property type="entry name" value="PBPb"/>
    <property type="match status" value="1"/>
</dbReference>
<dbReference type="AlphaFoldDB" id="A0A222E1N5"/>
<evidence type="ECO:0000256" key="1">
    <source>
        <dbReference type="ARBA" id="ARBA00004141"/>
    </source>
</evidence>
<organism evidence="14 15">
    <name type="scientific">Antarctobacter heliothermus</name>
    <dbReference type="NCBI Taxonomy" id="74033"/>
    <lineage>
        <taxon>Bacteria</taxon>
        <taxon>Pseudomonadati</taxon>
        <taxon>Pseudomonadota</taxon>
        <taxon>Alphaproteobacteria</taxon>
        <taxon>Rhodobacterales</taxon>
        <taxon>Roseobacteraceae</taxon>
        <taxon>Antarctobacter</taxon>
    </lineage>
</organism>
<sequence length="349" mass="38648">MTTSFRKYGLFLALILMPLCASAQTLVFSTVERPPFAMNAPEHDGFSIALMQRIAAQIGRDVQFETAGSFAEMLDRVRNGEVDGAIANISITAVREAEMDFTLPIFESGVQIMVAGAAENSFWQQIFTLEVAAYILLAIAALFGGGMLMWVFERRAQPYFERPAREAMFPNFWWALNLVVNGGFEERMPRSALGRVLGVVLVVASLFGVSIFVARITAAMTVTALTSSIDSINDLDRRRVGTVTGSTAALFLDGREVRHNAYPGFAEMIRAFEDGEVEALVYDGPLLRYYLLRSPQSDAYVLDRVFRSEDYGIALPTGSPLRESINQAILQLRESGEYGALVDAWFDDR</sequence>
<keyword evidence="3 10" id="KW-0812">Transmembrane</keyword>
<evidence type="ECO:0000256" key="6">
    <source>
        <dbReference type="ARBA" id="ARBA00023136"/>
    </source>
</evidence>
<dbReference type="Pfam" id="PF00060">
    <property type="entry name" value="Lig_chan"/>
    <property type="match status" value="1"/>
</dbReference>
<evidence type="ECO:0000313" key="14">
    <source>
        <dbReference type="EMBL" id="ASP20124.1"/>
    </source>
</evidence>
<dbReference type="InterPro" id="IPR015683">
    <property type="entry name" value="Ionotropic_Glu_rcpt"/>
</dbReference>
<keyword evidence="9" id="KW-0407">Ion channel</keyword>
<evidence type="ECO:0000259" key="12">
    <source>
        <dbReference type="SMART" id="SM00062"/>
    </source>
</evidence>
<evidence type="ECO:0000256" key="4">
    <source>
        <dbReference type="ARBA" id="ARBA00022989"/>
    </source>
</evidence>
<feature type="transmembrane region" description="Helical" evidence="10">
    <location>
        <begin position="131"/>
        <end position="152"/>
    </location>
</feature>
<reference evidence="14 15" key="1">
    <citation type="submission" date="2017-07" db="EMBL/GenBank/DDBJ databases">
        <title>Genome Sequence of Antarctobacter heliothermus Strain SMS3 Isolated from a culture of the Diatom Skeletonema marinoi.</title>
        <authorList>
            <person name="Topel M."/>
            <person name="Pinder M.I.M."/>
            <person name="Johansson O.N."/>
            <person name="Kourtchenko O."/>
            <person name="Godhe A."/>
            <person name="Clarke A.K."/>
        </authorList>
    </citation>
    <scope>NUCLEOTIDE SEQUENCE [LARGE SCALE GENOMIC DNA]</scope>
    <source>
        <strain evidence="14 15">SMS3</strain>
    </source>
</reference>
<dbReference type="SMART" id="SM00079">
    <property type="entry name" value="PBPe"/>
    <property type="match status" value="1"/>
</dbReference>
<feature type="chain" id="PRO_5012284814" evidence="11">
    <location>
        <begin position="24"/>
        <end position="349"/>
    </location>
</feature>
<dbReference type="Proteomes" id="UP000203589">
    <property type="component" value="Chromosome"/>
</dbReference>
<evidence type="ECO:0000256" key="5">
    <source>
        <dbReference type="ARBA" id="ARBA00023065"/>
    </source>
</evidence>
<dbReference type="GO" id="GO:0015276">
    <property type="term" value="F:ligand-gated monoatomic ion channel activity"/>
    <property type="evidence" value="ECO:0007669"/>
    <property type="project" value="InterPro"/>
</dbReference>
<dbReference type="SUPFAM" id="SSF81324">
    <property type="entry name" value="Voltage-gated potassium channels"/>
    <property type="match status" value="1"/>
</dbReference>